<evidence type="ECO:0000313" key="2">
    <source>
        <dbReference type="EMBL" id="SIP72518.1"/>
    </source>
</evidence>
<proteinExistence type="predicted"/>
<sequence>MKNTPGLLNGLGVLFQLRRIGTTAKGVTFVLVTPLILSVRSEVARMIGISRVQISRRYSYLFEDN</sequence>
<organism evidence="2 3">
    <name type="scientific">Xenorhabdus innexi</name>
    <dbReference type="NCBI Taxonomy" id="290109"/>
    <lineage>
        <taxon>Bacteria</taxon>
        <taxon>Pseudomonadati</taxon>
        <taxon>Pseudomonadota</taxon>
        <taxon>Gammaproteobacteria</taxon>
        <taxon>Enterobacterales</taxon>
        <taxon>Morganellaceae</taxon>
        <taxon>Xenorhabdus</taxon>
    </lineage>
</organism>
<dbReference type="Proteomes" id="UP000196435">
    <property type="component" value="Unassembled WGS sequence"/>
</dbReference>
<evidence type="ECO:0000313" key="3">
    <source>
        <dbReference type="Proteomes" id="UP000196435"/>
    </source>
</evidence>
<evidence type="ECO:0000256" key="1">
    <source>
        <dbReference type="SAM" id="Phobius"/>
    </source>
</evidence>
<dbReference type="AlphaFoldDB" id="A0A1N6MUH1"/>
<gene>
    <name evidence="2" type="ORF">XIS1_1540009</name>
</gene>
<accession>A0A1N6MUH1</accession>
<keyword evidence="1" id="KW-1133">Transmembrane helix</keyword>
<reference evidence="3" key="1">
    <citation type="submission" date="2016-12" db="EMBL/GenBank/DDBJ databases">
        <authorList>
            <person name="Gaudriault S."/>
        </authorList>
    </citation>
    <scope>NUCLEOTIDE SEQUENCE [LARGE SCALE GENOMIC DNA]</scope>
    <source>
        <strain evidence="3">HGB1681 (deposited as PTA-6826 in the American Type Culture Collection)</strain>
    </source>
</reference>
<dbReference type="EMBL" id="FTLG01000062">
    <property type="protein sequence ID" value="SIP72518.1"/>
    <property type="molecule type" value="Genomic_DNA"/>
</dbReference>
<name>A0A1N6MUH1_9GAMM</name>
<feature type="transmembrane region" description="Helical" evidence="1">
    <location>
        <begin position="20"/>
        <end position="39"/>
    </location>
</feature>
<keyword evidence="1" id="KW-0812">Transmembrane</keyword>
<protein>
    <submittedName>
        <fullName evidence="2">Uncharacterized protein</fullName>
    </submittedName>
</protein>
<keyword evidence="1" id="KW-0472">Membrane</keyword>